<evidence type="ECO:0000256" key="7">
    <source>
        <dbReference type="RuleBase" id="RU000414"/>
    </source>
</evidence>
<feature type="domain" description="Manganese/iron superoxide dismutase C-terminal" evidence="9">
    <location>
        <begin position="90"/>
        <end position="190"/>
    </location>
</feature>
<protein>
    <recommendedName>
        <fullName evidence="2 7">Superoxide dismutase</fullName>
        <ecNumber evidence="2 7">1.15.1.1</ecNumber>
    </recommendedName>
</protein>
<dbReference type="GO" id="GO:0004784">
    <property type="term" value="F:superoxide dismutase activity"/>
    <property type="evidence" value="ECO:0007669"/>
    <property type="project" value="UniProtKB-EC"/>
</dbReference>
<accession>A0A2A4WZ22</accession>
<dbReference type="SUPFAM" id="SSF54719">
    <property type="entry name" value="Fe,Mn superoxide dismutase (SOD), C-terminal domain"/>
    <property type="match status" value="1"/>
</dbReference>
<dbReference type="Proteomes" id="UP000218775">
    <property type="component" value="Unassembled WGS sequence"/>
</dbReference>
<reference evidence="11" key="1">
    <citation type="submission" date="2017-08" db="EMBL/GenBank/DDBJ databases">
        <title>A dynamic microbial community with high functional redundancy inhabits the cold, oxic subseafloor aquifer.</title>
        <authorList>
            <person name="Tully B.J."/>
            <person name="Wheat C.G."/>
            <person name="Glazer B.T."/>
            <person name="Huber J.A."/>
        </authorList>
    </citation>
    <scope>NUCLEOTIDE SEQUENCE [LARGE SCALE GENOMIC DNA]</scope>
</reference>
<comment type="function">
    <text evidence="7">Destroys radicals which are normally produced within the cells and which are toxic to biological systems.</text>
</comment>
<evidence type="ECO:0000256" key="4">
    <source>
        <dbReference type="ARBA" id="ARBA00023002"/>
    </source>
</evidence>
<dbReference type="Pfam" id="PF00081">
    <property type="entry name" value="Sod_Fe_N"/>
    <property type="match status" value="1"/>
</dbReference>
<dbReference type="Pfam" id="PF02777">
    <property type="entry name" value="Sod_Fe_C"/>
    <property type="match status" value="1"/>
</dbReference>
<dbReference type="Gene3D" id="3.55.40.20">
    <property type="entry name" value="Iron/manganese superoxide dismutase, C-terminal domain"/>
    <property type="match status" value="1"/>
</dbReference>
<feature type="binding site" evidence="6">
    <location>
        <position position="27"/>
    </location>
    <ligand>
        <name>Mn(2+)</name>
        <dbReference type="ChEBI" id="CHEBI:29035"/>
    </ligand>
</feature>
<dbReference type="PANTHER" id="PTHR42769:SF3">
    <property type="entry name" value="SUPEROXIDE DISMUTASE [FE] 2, CHLOROPLASTIC"/>
    <property type="match status" value="1"/>
</dbReference>
<comment type="catalytic activity">
    <reaction evidence="7">
        <text>2 superoxide + 2 H(+) = H2O2 + O2</text>
        <dbReference type="Rhea" id="RHEA:20696"/>
        <dbReference type="ChEBI" id="CHEBI:15378"/>
        <dbReference type="ChEBI" id="CHEBI:15379"/>
        <dbReference type="ChEBI" id="CHEBI:16240"/>
        <dbReference type="ChEBI" id="CHEBI:18421"/>
        <dbReference type="EC" id="1.15.1.1"/>
    </reaction>
</comment>
<evidence type="ECO:0000256" key="6">
    <source>
        <dbReference type="PIRSR" id="PIRSR000349-1"/>
    </source>
</evidence>
<evidence type="ECO:0000259" key="8">
    <source>
        <dbReference type="Pfam" id="PF00081"/>
    </source>
</evidence>
<sequence length="192" mass="22017">MSHQQPPLPYPLNQLEGFMSEEQMDYHYNKHHKSYFVNLNKLIEGTRDENKSLEEIIKASQQGPIFNNAAQAWNHILFWNCMSSEGGGEPTGVLMNKIKEAFGSFSAFKEQFIKAGATLFGSGWVFLASNSQGKLEIMALPNAENPIKYGKKAHLGVDVWEHSYYVDYRNKRPDYLEKFFSVIHWDFVASTL</sequence>
<dbReference type="InterPro" id="IPR036324">
    <property type="entry name" value="Mn/Fe_SOD_N_sf"/>
</dbReference>
<comment type="caution">
    <text evidence="10">The sequence shown here is derived from an EMBL/GenBank/DDBJ whole genome shotgun (WGS) entry which is preliminary data.</text>
</comment>
<dbReference type="EMBL" id="NVUK01000046">
    <property type="protein sequence ID" value="PCI75494.1"/>
    <property type="molecule type" value="Genomic_DNA"/>
</dbReference>
<dbReference type="EC" id="1.15.1.1" evidence="2 7"/>
<dbReference type="PROSITE" id="PS00088">
    <property type="entry name" value="SOD_MN"/>
    <property type="match status" value="1"/>
</dbReference>
<gene>
    <name evidence="10" type="ORF">COB21_05610</name>
</gene>
<proteinExistence type="inferred from homology"/>
<dbReference type="InterPro" id="IPR001189">
    <property type="entry name" value="Mn/Fe_SOD"/>
</dbReference>
<name>A0A2A4WZ22_UNCAE</name>
<dbReference type="SUPFAM" id="SSF46609">
    <property type="entry name" value="Fe,Mn superoxide dismutase (SOD), N-terminal domain"/>
    <property type="match status" value="1"/>
</dbReference>
<dbReference type="InterPro" id="IPR019831">
    <property type="entry name" value="Mn/Fe_SOD_N"/>
</dbReference>
<dbReference type="InterPro" id="IPR019832">
    <property type="entry name" value="Mn/Fe_SOD_C"/>
</dbReference>
<feature type="domain" description="Manganese/iron superoxide dismutase N-terminal" evidence="8">
    <location>
        <begin position="3"/>
        <end position="83"/>
    </location>
</feature>
<dbReference type="Gene3D" id="1.10.287.990">
    <property type="entry name" value="Fe,Mn superoxide dismutase (SOD) domain"/>
    <property type="match status" value="1"/>
</dbReference>
<evidence type="ECO:0000313" key="11">
    <source>
        <dbReference type="Proteomes" id="UP000218775"/>
    </source>
</evidence>
<feature type="binding site" evidence="6">
    <location>
        <position position="162"/>
    </location>
    <ligand>
        <name>Mn(2+)</name>
        <dbReference type="ChEBI" id="CHEBI:29035"/>
    </ligand>
</feature>
<dbReference type="InterPro" id="IPR036314">
    <property type="entry name" value="SOD_C_sf"/>
</dbReference>
<evidence type="ECO:0000313" key="10">
    <source>
        <dbReference type="EMBL" id="PCI75494.1"/>
    </source>
</evidence>
<evidence type="ECO:0000256" key="1">
    <source>
        <dbReference type="ARBA" id="ARBA00008714"/>
    </source>
</evidence>
<dbReference type="FunFam" id="1.10.287.990:FF:000002">
    <property type="entry name" value="Superoxide dismutase"/>
    <property type="match status" value="1"/>
</dbReference>
<dbReference type="PRINTS" id="PR01703">
    <property type="entry name" value="MNSODISMTASE"/>
</dbReference>
<dbReference type="AlphaFoldDB" id="A0A2A4WZ22"/>
<evidence type="ECO:0000259" key="9">
    <source>
        <dbReference type="Pfam" id="PF02777"/>
    </source>
</evidence>
<dbReference type="PANTHER" id="PTHR42769">
    <property type="entry name" value="SUPEROXIDE DISMUTASE"/>
    <property type="match status" value="1"/>
</dbReference>
<feature type="binding site" evidence="6">
    <location>
        <position position="75"/>
    </location>
    <ligand>
        <name>Mn(2+)</name>
        <dbReference type="ChEBI" id="CHEBI:29035"/>
    </ligand>
</feature>
<dbReference type="GO" id="GO:0046872">
    <property type="term" value="F:metal ion binding"/>
    <property type="evidence" value="ECO:0007669"/>
    <property type="project" value="UniProtKB-KW"/>
</dbReference>
<keyword evidence="4 7" id="KW-0560">Oxidoreductase</keyword>
<keyword evidence="3 6" id="KW-0479">Metal-binding</keyword>
<dbReference type="PIRSF" id="PIRSF000349">
    <property type="entry name" value="SODismutase"/>
    <property type="match status" value="1"/>
</dbReference>
<organism evidence="10 11">
    <name type="scientific">Aerophobetes bacterium</name>
    <dbReference type="NCBI Taxonomy" id="2030807"/>
    <lineage>
        <taxon>Bacteria</taxon>
        <taxon>Candidatus Aerophobota</taxon>
    </lineage>
</organism>
<dbReference type="InterPro" id="IPR019833">
    <property type="entry name" value="Mn/Fe_SOD_BS"/>
</dbReference>
<comment type="similarity">
    <text evidence="1 7">Belongs to the iron/manganese superoxide dismutase family.</text>
</comment>
<evidence type="ECO:0000256" key="2">
    <source>
        <dbReference type="ARBA" id="ARBA00012682"/>
    </source>
</evidence>
<feature type="binding site" evidence="6">
    <location>
        <position position="158"/>
    </location>
    <ligand>
        <name>Mn(2+)</name>
        <dbReference type="ChEBI" id="CHEBI:29035"/>
    </ligand>
</feature>
<evidence type="ECO:0000256" key="3">
    <source>
        <dbReference type="ARBA" id="ARBA00022723"/>
    </source>
</evidence>
<keyword evidence="5" id="KW-0408">Iron</keyword>
<evidence type="ECO:0000256" key="5">
    <source>
        <dbReference type="ARBA" id="ARBA00023004"/>
    </source>
</evidence>